<keyword evidence="4" id="KW-1185">Reference proteome</keyword>
<sequence>MLSGNLPQAFLVQLAGMLLGARYTPLHPLGSLSDHLFILDDAEIDLVVFDPRMYAERAHALGESGRVRNLLSLGPADSGDDLLALTGVEDDSPLDVVPSSSDIAGIFYTGGTTGVPKGVVHTHAEVWYTNMLAASQLDWPTENTLLVCTPISHAGGWLITPALIRNGSAVLVDRFDPHEFLNLVEAFRITATFLVPTQIYGLLDALDTSRADISSLEVIFYGAAPMSVERLREGIDRLGPVFAGGYGQTEAGISLLSLPRRDLDPAVPGRLATCGKPVAGVVMRVVRESGAEADVGEVGELCLRGPMVMSGYWKRDEATAYALRDGWLHTDDMGFVDEHGFLTLVDRRKDMIISGGFNVYPSEVEAALAELAEVKECAVIGVPDDHWGEAVHAFVVLRDTAELSEAEVIDHVRERKGPVNTPKRVHFRTALPLTPIGKLDKKALRAARQEGA</sequence>
<dbReference type="InterPro" id="IPR045851">
    <property type="entry name" value="AMP-bd_C_sf"/>
</dbReference>
<evidence type="ECO:0000259" key="1">
    <source>
        <dbReference type="Pfam" id="PF00501"/>
    </source>
</evidence>
<dbReference type="AlphaFoldDB" id="A0A5M3XJY1"/>
<dbReference type="InterPro" id="IPR000873">
    <property type="entry name" value="AMP-dep_synth/lig_dom"/>
</dbReference>
<name>A0A5M3XJY1_9ACTN</name>
<dbReference type="PANTHER" id="PTHR43767">
    <property type="entry name" value="LONG-CHAIN-FATTY-ACID--COA LIGASE"/>
    <property type="match status" value="1"/>
</dbReference>
<dbReference type="InterPro" id="IPR042099">
    <property type="entry name" value="ANL_N_sf"/>
</dbReference>
<accession>A0A5M3XJY1</accession>
<proteinExistence type="predicted"/>
<comment type="caution">
    <text evidence="3">The sequence shown here is derived from an EMBL/GenBank/DDBJ whole genome shotgun (WGS) entry which is preliminary data.</text>
</comment>
<dbReference type="PANTHER" id="PTHR43767:SF7">
    <property type="entry name" value="MEDIUM_LONG-CHAIN-FATTY-ACID--COA LIGASE FADD8"/>
    <property type="match status" value="1"/>
</dbReference>
<evidence type="ECO:0000259" key="2">
    <source>
        <dbReference type="Pfam" id="PF13193"/>
    </source>
</evidence>
<dbReference type="InterPro" id="IPR050237">
    <property type="entry name" value="ATP-dep_AMP-bd_enzyme"/>
</dbReference>
<gene>
    <name evidence="3" type="ORF">Aple_044600</name>
</gene>
<dbReference type="SUPFAM" id="SSF56801">
    <property type="entry name" value="Acetyl-CoA synthetase-like"/>
    <property type="match status" value="1"/>
</dbReference>
<dbReference type="Gene3D" id="3.40.50.12780">
    <property type="entry name" value="N-terminal domain of ligase-like"/>
    <property type="match status" value="1"/>
</dbReference>
<feature type="domain" description="AMP-dependent synthetase/ligase" evidence="1">
    <location>
        <begin position="2"/>
        <end position="313"/>
    </location>
</feature>
<dbReference type="InterPro" id="IPR020845">
    <property type="entry name" value="AMP-binding_CS"/>
</dbReference>
<reference evidence="3 4" key="1">
    <citation type="submission" date="2019-10" db="EMBL/GenBank/DDBJ databases">
        <title>Whole genome shotgun sequence of Acrocarpospora pleiomorpha NBRC 16267.</title>
        <authorList>
            <person name="Ichikawa N."/>
            <person name="Kimura A."/>
            <person name="Kitahashi Y."/>
            <person name="Komaki H."/>
            <person name="Oguchi A."/>
        </authorList>
    </citation>
    <scope>NUCLEOTIDE SEQUENCE [LARGE SCALE GENOMIC DNA]</scope>
    <source>
        <strain evidence="3 4">NBRC 16267</strain>
    </source>
</reference>
<dbReference type="InterPro" id="IPR025110">
    <property type="entry name" value="AMP-bd_C"/>
</dbReference>
<evidence type="ECO:0000313" key="4">
    <source>
        <dbReference type="Proteomes" id="UP000377595"/>
    </source>
</evidence>
<feature type="domain" description="AMP-binding enzyme C-terminal" evidence="2">
    <location>
        <begin position="363"/>
        <end position="438"/>
    </location>
</feature>
<organism evidence="3 4">
    <name type="scientific">Acrocarpospora pleiomorpha</name>
    <dbReference type="NCBI Taxonomy" id="90975"/>
    <lineage>
        <taxon>Bacteria</taxon>
        <taxon>Bacillati</taxon>
        <taxon>Actinomycetota</taxon>
        <taxon>Actinomycetes</taxon>
        <taxon>Streptosporangiales</taxon>
        <taxon>Streptosporangiaceae</taxon>
        <taxon>Acrocarpospora</taxon>
    </lineage>
</organism>
<evidence type="ECO:0000313" key="3">
    <source>
        <dbReference type="EMBL" id="GES21564.1"/>
    </source>
</evidence>
<protein>
    <submittedName>
        <fullName evidence="3">Fatty-acyl-CoA synthase</fullName>
    </submittedName>
</protein>
<dbReference type="Gene3D" id="3.30.300.30">
    <property type="match status" value="1"/>
</dbReference>
<dbReference type="Pfam" id="PF13193">
    <property type="entry name" value="AMP-binding_C"/>
    <property type="match status" value="1"/>
</dbReference>
<dbReference type="EMBL" id="BLAF01000024">
    <property type="protein sequence ID" value="GES21564.1"/>
    <property type="molecule type" value="Genomic_DNA"/>
</dbReference>
<dbReference type="GO" id="GO:0016877">
    <property type="term" value="F:ligase activity, forming carbon-sulfur bonds"/>
    <property type="evidence" value="ECO:0007669"/>
    <property type="project" value="UniProtKB-ARBA"/>
</dbReference>
<dbReference type="Proteomes" id="UP000377595">
    <property type="component" value="Unassembled WGS sequence"/>
</dbReference>
<dbReference type="PROSITE" id="PS00455">
    <property type="entry name" value="AMP_BINDING"/>
    <property type="match status" value="1"/>
</dbReference>
<dbReference type="Pfam" id="PF00501">
    <property type="entry name" value="AMP-binding"/>
    <property type="match status" value="1"/>
</dbReference>